<dbReference type="EMBL" id="BK032497">
    <property type="protein sequence ID" value="DAF42982.1"/>
    <property type="molecule type" value="Genomic_DNA"/>
</dbReference>
<feature type="compositionally biased region" description="Basic and acidic residues" evidence="2">
    <location>
        <begin position="158"/>
        <end position="167"/>
    </location>
</feature>
<feature type="region of interest" description="Disordered" evidence="2">
    <location>
        <begin position="156"/>
        <end position="176"/>
    </location>
</feature>
<evidence type="ECO:0000313" key="3">
    <source>
        <dbReference type="EMBL" id="DAF42982.1"/>
    </source>
</evidence>
<name>A0A8S5RW20_9CAUD</name>
<feature type="coiled-coil region" evidence="1">
    <location>
        <begin position="89"/>
        <end position="123"/>
    </location>
</feature>
<sequence>MAYHVSSKGILTVCKAQPGKCPLGGKHFENESAGMEYLDNLNNKESLIEKFKNAPTPGARIRLRKEIRLLNQALGLEDDADIPAPQPSKEQLERERRIKEREIEEAKKEKEMAENLKEFENKEFLSIPKNIENLRSNYLFKENYFSRQAMYKSTYRGEQSRENRDHNTGTAMYGQGRYSTTNRKYASKFGEVRTVDYEEMPSKPLSFKNATAFEMFEQELAREHNIDKRHMYRNQDLSEIIKKMGYNGVTIGPKSDMVIVSYETKMKNT</sequence>
<keyword evidence="1" id="KW-0175">Coiled coil</keyword>
<evidence type="ECO:0000256" key="2">
    <source>
        <dbReference type="SAM" id="MobiDB-lite"/>
    </source>
</evidence>
<evidence type="ECO:0000256" key="1">
    <source>
        <dbReference type="SAM" id="Coils"/>
    </source>
</evidence>
<proteinExistence type="predicted"/>
<accession>A0A8S5RW20</accession>
<reference evidence="3" key="1">
    <citation type="journal article" date="2021" name="Proc. Natl. Acad. Sci. U.S.A.">
        <title>A Catalog of Tens of Thousands of Viruses from Human Metagenomes Reveals Hidden Associations with Chronic Diseases.</title>
        <authorList>
            <person name="Tisza M.J."/>
            <person name="Buck C.B."/>
        </authorList>
    </citation>
    <scope>NUCLEOTIDE SEQUENCE</scope>
    <source>
        <strain evidence="3">CtHip2</strain>
    </source>
</reference>
<protein>
    <submittedName>
        <fullName evidence="3">Uncharacterized protein</fullName>
    </submittedName>
</protein>
<organism evidence="3">
    <name type="scientific">Siphoviridae sp. ctHip2</name>
    <dbReference type="NCBI Taxonomy" id="2827830"/>
    <lineage>
        <taxon>Viruses</taxon>
        <taxon>Duplodnaviria</taxon>
        <taxon>Heunggongvirae</taxon>
        <taxon>Uroviricota</taxon>
        <taxon>Caudoviricetes</taxon>
    </lineage>
</organism>